<evidence type="ECO:0008006" key="2">
    <source>
        <dbReference type="Google" id="ProtNLM"/>
    </source>
</evidence>
<dbReference type="EMBL" id="UINC01014839">
    <property type="protein sequence ID" value="SVA62978.1"/>
    <property type="molecule type" value="Genomic_DNA"/>
</dbReference>
<evidence type="ECO:0000313" key="1">
    <source>
        <dbReference type="EMBL" id="SVA62978.1"/>
    </source>
</evidence>
<reference evidence="1" key="1">
    <citation type="submission" date="2018-05" db="EMBL/GenBank/DDBJ databases">
        <authorList>
            <person name="Lanie J.A."/>
            <person name="Ng W.-L."/>
            <person name="Kazmierczak K.M."/>
            <person name="Andrzejewski T.M."/>
            <person name="Davidsen T.M."/>
            <person name="Wayne K.J."/>
            <person name="Tettelin H."/>
            <person name="Glass J.I."/>
            <person name="Rusch D."/>
            <person name="Podicherti R."/>
            <person name="Tsui H.-C.T."/>
            <person name="Winkler M.E."/>
        </authorList>
    </citation>
    <scope>NUCLEOTIDE SEQUENCE</scope>
</reference>
<dbReference type="AlphaFoldDB" id="A0A381XE35"/>
<organism evidence="1">
    <name type="scientific">marine metagenome</name>
    <dbReference type="NCBI Taxonomy" id="408172"/>
    <lineage>
        <taxon>unclassified sequences</taxon>
        <taxon>metagenomes</taxon>
        <taxon>ecological metagenomes</taxon>
    </lineage>
</organism>
<sequence>MFLRNFLLGILIFSCAPPQKTPQPVILPPIKSSRPDFSSKTLFGQGLMTEYEIWEFLREKPSESIMLETLGLPDSVWLDDNSSTKFLYYFIPEYQDYNIVEVDAHTNLVSGFEWD</sequence>
<protein>
    <recommendedName>
        <fullName evidence="2">Lipoprotein SmpA/OmlA domain-containing protein</fullName>
    </recommendedName>
</protein>
<gene>
    <name evidence="1" type="ORF">METZ01_LOCUS115832</name>
</gene>
<accession>A0A381XE35</accession>
<proteinExistence type="predicted"/>
<name>A0A381XE35_9ZZZZ</name>
<dbReference type="PROSITE" id="PS51257">
    <property type="entry name" value="PROKAR_LIPOPROTEIN"/>
    <property type="match status" value="1"/>
</dbReference>